<comment type="caution">
    <text evidence="1">The sequence shown here is derived from an EMBL/GenBank/DDBJ whole genome shotgun (WGS) entry which is preliminary data.</text>
</comment>
<accession>A0A0V8ELT9</accession>
<dbReference type="SMR" id="A0A0V8ELT9"/>
<protein>
    <recommendedName>
        <fullName evidence="3">Bacteriocin</fullName>
    </recommendedName>
</protein>
<dbReference type="AlphaFoldDB" id="A0A0V8ELT9"/>
<dbReference type="NCBIfam" id="NF038035">
    <property type="entry name" value="lactGalph_entA"/>
    <property type="match status" value="1"/>
</dbReference>
<dbReference type="RefSeq" id="WP_081042752.1">
    <property type="nucleotide sequence ID" value="NZ_LKLT01000177.1"/>
</dbReference>
<dbReference type="InterPro" id="IPR012950">
    <property type="entry name" value="Alpha_enterocin/lactococcin"/>
</dbReference>
<gene>
    <name evidence="1" type="ORF">N42_1404</name>
</gene>
<dbReference type="EMBL" id="LKLW01000087">
    <property type="protein sequence ID" value="KSU26869.1"/>
    <property type="molecule type" value="Genomic_DNA"/>
</dbReference>
<evidence type="ECO:0000313" key="2">
    <source>
        <dbReference type="Proteomes" id="UP000052991"/>
    </source>
</evidence>
<reference evidence="2" key="1">
    <citation type="submission" date="2015-10" db="EMBL/GenBank/DDBJ databases">
        <title>Draft Genome Sequences of 11 Lactococcus lactis subspecies cremoris strains.</title>
        <authorList>
            <person name="Wels M."/>
            <person name="Backus L."/>
            <person name="Boekhorst J."/>
            <person name="Dijkstra A."/>
            <person name="Beerthuizen M."/>
            <person name="Kelly W."/>
            <person name="Siezen R."/>
            <person name="Bachmann H."/>
            <person name="Van Hijum S."/>
        </authorList>
    </citation>
    <scope>NUCLEOTIDE SEQUENCE [LARGE SCALE GENOMIC DNA]</scope>
    <source>
        <strain evidence="2">N42</strain>
    </source>
</reference>
<evidence type="ECO:0000313" key="1">
    <source>
        <dbReference type="EMBL" id="KSU26869.1"/>
    </source>
</evidence>
<dbReference type="Proteomes" id="UP000052991">
    <property type="component" value="Unassembled WGS sequence"/>
</dbReference>
<dbReference type="Pfam" id="PF08129">
    <property type="entry name" value="Antimicrobial17"/>
    <property type="match status" value="1"/>
</dbReference>
<name>A0A0V8ELT9_LACLL</name>
<dbReference type="PATRIC" id="fig|1360.110.peg.2467"/>
<evidence type="ECO:0008006" key="3">
    <source>
        <dbReference type="Google" id="ProtNLM"/>
    </source>
</evidence>
<proteinExistence type="predicted"/>
<sequence length="54" mass="6036">MKELSEKELRECVGGGTWDDIGQGIGRVAYWVGKAMGNMSDVNQASRINRKKKH</sequence>
<organism evidence="1 2">
    <name type="scientific">Lactococcus lactis subsp. lactis</name>
    <name type="common">Streptococcus lactis</name>
    <dbReference type="NCBI Taxonomy" id="1360"/>
    <lineage>
        <taxon>Bacteria</taxon>
        <taxon>Bacillati</taxon>
        <taxon>Bacillota</taxon>
        <taxon>Bacilli</taxon>
        <taxon>Lactobacillales</taxon>
        <taxon>Streptococcaceae</taxon>
        <taxon>Lactococcus</taxon>
    </lineage>
</organism>